<evidence type="ECO:0000313" key="1">
    <source>
        <dbReference type="EMBL" id="QHS94213.1"/>
    </source>
</evidence>
<reference evidence="1" key="1">
    <citation type="journal article" date="2020" name="Nature">
        <title>Giant virus diversity and host interactions through global metagenomics.</title>
        <authorList>
            <person name="Schulz F."/>
            <person name="Roux S."/>
            <person name="Paez-Espino D."/>
            <person name="Jungbluth S."/>
            <person name="Walsh D.A."/>
            <person name="Denef V.J."/>
            <person name="McMahon K.D."/>
            <person name="Konstantinidis K.T."/>
            <person name="Eloe-Fadrosh E.A."/>
            <person name="Kyrpides N.C."/>
            <person name="Woyke T."/>
        </authorList>
    </citation>
    <scope>NUCLEOTIDE SEQUENCE</scope>
    <source>
        <strain evidence="1">GVMAG-M-3300018416-26</strain>
    </source>
</reference>
<name>A0A6C0BSG3_9ZZZZ</name>
<accession>A0A6C0BSG3</accession>
<dbReference type="Pfam" id="PF19150">
    <property type="entry name" value="DUF5832"/>
    <property type="match status" value="1"/>
</dbReference>
<organism evidence="1">
    <name type="scientific">viral metagenome</name>
    <dbReference type="NCBI Taxonomy" id="1070528"/>
    <lineage>
        <taxon>unclassified sequences</taxon>
        <taxon>metagenomes</taxon>
        <taxon>organismal metagenomes</taxon>
    </lineage>
</organism>
<dbReference type="InterPro" id="IPR043872">
    <property type="entry name" value="DUF5832"/>
</dbReference>
<dbReference type="EMBL" id="MN739217">
    <property type="protein sequence ID" value="QHS94213.1"/>
    <property type="molecule type" value="Genomic_DNA"/>
</dbReference>
<sequence length="254" mass="29876">MEPETNERIDVSKQDFLQQDPQIRGQNYVCLSFLSPDDVIKSKDAYIISAYMKSLCKRNTELVDGLEVLFPDKTNEIRSIKEQYSVFFDSNSIDEDFKSFKIENEIDISNKFSEENNYQTSIRGIKIRGTYETQKEAEIRAEVLKRIDNNSHNIYIAQVGCWCPWSANPDEIQDGEYSETELNTLMREYKKNCENKDIFYNERKKELIERTHEQTHKDNMPDIIDDEEVDITTTSDIEKSLFEEGQTDQTYQEC</sequence>
<dbReference type="AlphaFoldDB" id="A0A6C0BSG3"/>
<proteinExistence type="predicted"/>
<protein>
    <submittedName>
        <fullName evidence="1">Uncharacterized protein</fullName>
    </submittedName>
</protein>